<reference evidence="1" key="1">
    <citation type="journal article" date="2014" name="Genome Biol. Evol.">
        <title>Pangenome evidence for extensive interdomain horizontal transfer affecting lineage core and shell genes in uncultured planktonic thaumarchaeota and euryarchaeota.</title>
        <authorList>
            <person name="Deschamps P."/>
            <person name="Zivanovic Y."/>
            <person name="Moreira D."/>
            <person name="Rodriguez-Valera F."/>
            <person name="Lopez-Garcia P."/>
        </authorList>
    </citation>
    <scope>NUCLEOTIDE SEQUENCE</scope>
</reference>
<dbReference type="EMBL" id="KF900422">
    <property type="protein sequence ID" value="AIE94438.1"/>
    <property type="molecule type" value="Genomic_DNA"/>
</dbReference>
<proteinExistence type="predicted"/>
<sequence>MLSHVARSNTVVLSVESKSSNNTPAPPPITIIEIIPIIAAFLPNEDDFFFFGIPRSICVTNFSSSEGSLSMESSISPATLCKYFFSYSSKLDGLLGELVSIEFCNSGVTVSFISLEFDFEV</sequence>
<organism evidence="1">
    <name type="scientific">uncultured marine thaumarchaeote AD1000_46_C12</name>
    <dbReference type="NCBI Taxonomy" id="1455920"/>
    <lineage>
        <taxon>Archaea</taxon>
        <taxon>Nitrososphaerota</taxon>
        <taxon>environmental samples</taxon>
    </lineage>
</organism>
<evidence type="ECO:0000313" key="1">
    <source>
        <dbReference type="EMBL" id="AIE94438.1"/>
    </source>
</evidence>
<accession>A0A075FSZ5</accession>
<protein>
    <submittedName>
        <fullName evidence="1">Uncharacterized protein</fullName>
    </submittedName>
</protein>
<dbReference type="AlphaFoldDB" id="A0A075FSZ5"/>
<name>A0A075FSZ5_9ARCH</name>